<keyword evidence="5" id="KW-1185">Reference proteome</keyword>
<reference evidence="4 5" key="1">
    <citation type="submission" date="2022-10" db="EMBL/GenBank/DDBJ databases">
        <title>High-quality genome sequences of two octocoral-associated bacteria, Endozoicomonas euniceicola EF212 and Endozoicomonas gorgoniicola PS125.</title>
        <authorList>
            <person name="Chiou Y.-J."/>
            <person name="Chen Y.-H."/>
        </authorList>
    </citation>
    <scope>NUCLEOTIDE SEQUENCE [LARGE SCALE GENOMIC DNA]</scope>
    <source>
        <strain evidence="4 5">PS125</strain>
    </source>
</reference>
<name>A0ABT3MZD2_9GAMM</name>
<dbReference type="PANTHER" id="PTHR31223">
    <property type="entry name" value="LOG FAMILY PROTEIN YJL055W"/>
    <property type="match status" value="1"/>
</dbReference>
<comment type="similarity">
    <text evidence="2 3">Belongs to the LOG family.</text>
</comment>
<keyword evidence="3" id="KW-0203">Cytokinin biosynthesis</keyword>
<accession>A0ABT3MZD2</accession>
<dbReference type="EMBL" id="JAPFCC010000001">
    <property type="protein sequence ID" value="MCW7554730.1"/>
    <property type="molecule type" value="Genomic_DNA"/>
</dbReference>
<evidence type="ECO:0000313" key="5">
    <source>
        <dbReference type="Proteomes" id="UP001209854"/>
    </source>
</evidence>
<dbReference type="Gene3D" id="3.40.50.450">
    <property type="match status" value="1"/>
</dbReference>
<comment type="caution">
    <text evidence="4">The sequence shown here is derived from an EMBL/GenBank/DDBJ whole genome shotgun (WGS) entry which is preliminary data.</text>
</comment>
<dbReference type="EC" id="3.2.2.n1" evidence="3"/>
<dbReference type="Pfam" id="PF03641">
    <property type="entry name" value="Lysine_decarbox"/>
    <property type="match status" value="1"/>
</dbReference>
<dbReference type="InterPro" id="IPR031100">
    <property type="entry name" value="LOG_fam"/>
</dbReference>
<proteinExistence type="inferred from homology"/>
<evidence type="ECO:0000256" key="1">
    <source>
        <dbReference type="ARBA" id="ARBA00000274"/>
    </source>
</evidence>
<evidence type="ECO:0000256" key="2">
    <source>
        <dbReference type="ARBA" id="ARBA00006763"/>
    </source>
</evidence>
<dbReference type="RefSeq" id="WP_262564494.1">
    <property type="nucleotide sequence ID" value="NZ_JAPFCC010000001.1"/>
</dbReference>
<dbReference type="SUPFAM" id="SSF102405">
    <property type="entry name" value="MCP/YpsA-like"/>
    <property type="match status" value="1"/>
</dbReference>
<protein>
    <recommendedName>
        <fullName evidence="3">Cytokinin riboside 5'-monophosphate phosphoribohydrolase</fullName>
        <ecNumber evidence="3">3.2.2.n1</ecNumber>
    </recommendedName>
</protein>
<organism evidence="4 5">
    <name type="scientific">Endozoicomonas gorgoniicola</name>
    <dbReference type="NCBI Taxonomy" id="1234144"/>
    <lineage>
        <taxon>Bacteria</taxon>
        <taxon>Pseudomonadati</taxon>
        <taxon>Pseudomonadota</taxon>
        <taxon>Gammaproteobacteria</taxon>
        <taxon>Oceanospirillales</taxon>
        <taxon>Endozoicomonadaceae</taxon>
        <taxon>Endozoicomonas</taxon>
    </lineage>
</organism>
<gene>
    <name evidence="4" type="ORF">NX722_19335</name>
</gene>
<dbReference type="InterPro" id="IPR005269">
    <property type="entry name" value="LOG"/>
</dbReference>
<dbReference type="NCBIfam" id="TIGR00730">
    <property type="entry name" value="Rossman fold protein, TIGR00730 family"/>
    <property type="match status" value="1"/>
</dbReference>
<evidence type="ECO:0000256" key="3">
    <source>
        <dbReference type="RuleBase" id="RU363015"/>
    </source>
</evidence>
<evidence type="ECO:0000313" key="4">
    <source>
        <dbReference type="EMBL" id="MCW7554730.1"/>
    </source>
</evidence>
<keyword evidence="3" id="KW-0378">Hydrolase</keyword>
<comment type="catalytic activity">
    <reaction evidence="1">
        <text>AMP + H2O = D-ribose 5-phosphate + adenine</text>
        <dbReference type="Rhea" id="RHEA:20129"/>
        <dbReference type="ChEBI" id="CHEBI:15377"/>
        <dbReference type="ChEBI" id="CHEBI:16708"/>
        <dbReference type="ChEBI" id="CHEBI:78346"/>
        <dbReference type="ChEBI" id="CHEBI:456215"/>
        <dbReference type="EC" id="3.2.2.4"/>
    </reaction>
</comment>
<dbReference type="Proteomes" id="UP001209854">
    <property type="component" value="Unassembled WGS sequence"/>
</dbReference>
<dbReference type="PANTHER" id="PTHR31223:SF70">
    <property type="entry name" value="LOG FAMILY PROTEIN YJL055W"/>
    <property type="match status" value="1"/>
</dbReference>
<sequence length="181" mass="19579">MTSISIFCGANTGHRPEYKAAALDLAEAMVRRDMTLVYGGGNVGLMGCIANHALSLGGRVIGVIPKLMVDLEKAHDSLTEMHIVDTMSERKQALCDISDGCIALPGGTGTLDELFEYIVLLQTGFHHKPSGLLNVCGYYDHLLSFMDHAISEGYVTQPLPDILSVADKPESLLDTLITRME</sequence>